<dbReference type="SUPFAM" id="SSF54631">
    <property type="entry name" value="CBS-domain pair"/>
    <property type="match status" value="1"/>
</dbReference>
<keyword evidence="2 7" id="KW-0812">Transmembrane</keyword>
<evidence type="ECO:0000259" key="8">
    <source>
        <dbReference type="PROSITE" id="PS51371"/>
    </source>
</evidence>
<dbReference type="InterPro" id="IPR002550">
    <property type="entry name" value="CNNM"/>
</dbReference>
<keyword evidence="6 7" id="KW-0472">Membrane</keyword>
<evidence type="ECO:0000256" key="2">
    <source>
        <dbReference type="ARBA" id="ARBA00022692"/>
    </source>
</evidence>
<comment type="caution">
    <text evidence="10">The sequence shown here is derived from an EMBL/GenBank/DDBJ whole genome shotgun (WGS) entry which is preliminary data.</text>
</comment>
<evidence type="ECO:0000313" key="10">
    <source>
        <dbReference type="EMBL" id="GAH78649.1"/>
    </source>
</evidence>
<dbReference type="Pfam" id="PF00571">
    <property type="entry name" value="CBS"/>
    <property type="match status" value="2"/>
</dbReference>
<organism evidence="10">
    <name type="scientific">marine sediment metagenome</name>
    <dbReference type="NCBI Taxonomy" id="412755"/>
    <lineage>
        <taxon>unclassified sequences</taxon>
        <taxon>metagenomes</taxon>
        <taxon>ecological metagenomes</taxon>
    </lineage>
</organism>
<feature type="transmembrane region" description="Helical" evidence="7">
    <location>
        <begin position="18"/>
        <end position="39"/>
    </location>
</feature>
<protein>
    <recommendedName>
        <fullName evidence="11">CBS domain-containing protein</fullName>
    </recommendedName>
</protein>
<evidence type="ECO:0000256" key="6">
    <source>
        <dbReference type="ARBA" id="ARBA00023136"/>
    </source>
</evidence>
<sequence length="251" mass="28096">TVLFAMLLTREIGITRGLLLSTIIIAFVGEVLIKSIVIINPEPISALTAPPLIFFYWIFFPLIFLVRGVGDGILKIFGIKGGSTENITKEEMNIAVKEAKATGGIDIEQFSAISSLSKFSEKDVRDIMVPRVEIKSINCDEEISRIREILKEVDVSKMPVYKSTIDNIIGIIFKEDIIGRDEKWEIEDILRPIKFIHGDRTLEEILPELLSDKNSCAIVIDEYGGTEGFISTDDILFNIIGKDSEMVGREE</sequence>
<evidence type="ECO:0000256" key="5">
    <source>
        <dbReference type="ARBA" id="ARBA00023122"/>
    </source>
</evidence>
<dbReference type="InterPro" id="IPR000644">
    <property type="entry name" value="CBS_dom"/>
</dbReference>
<dbReference type="Gene3D" id="3.10.580.10">
    <property type="entry name" value="CBS-domain"/>
    <property type="match status" value="1"/>
</dbReference>
<keyword evidence="4 7" id="KW-1133">Transmembrane helix</keyword>
<name>X1JK42_9ZZZZ</name>
<keyword evidence="3" id="KW-0677">Repeat</keyword>
<dbReference type="PROSITE" id="PS51371">
    <property type="entry name" value="CBS"/>
    <property type="match status" value="1"/>
</dbReference>
<evidence type="ECO:0008006" key="11">
    <source>
        <dbReference type="Google" id="ProtNLM"/>
    </source>
</evidence>
<evidence type="ECO:0000256" key="4">
    <source>
        <dbReference type="ARBA" id="ARBA00022989"/>
    </source>
</evidence>
<dbReference type="PANTHER" id="PTHR22777:SF17">
    <property type="entry name" value="UPF0053 PROTEIN SLL0260"/>
    <property type="match status" value="1"/>
</dbReference>
<keyword evidence="5" id="KW-0129">CBS domain</keyword>
<evidence type="ECO:0000256" key="7">
    <source>
        <dbReference type="SAM" id="Phobius"/>
    </source>
</evidence>
<dbReference type="PROSITE" id="PS51846">
    <property type="entry name" value="CNNM"/>
    <property type="match status" value="1"/>
</dbReference>
<dbReference type="CDD" id="cd04590">
    <property type="entry name" value="CBS_pair_CorC_HlyC_assoc"/>
    <property type="match status" value="1"/>
</dbReference>
<dbReference type="PANTHER" id="PTHR22777">
    <property type="entry name" value="HEMOLYSIN-RELATED"/>
    <property type="match status" value="1"/>
</dbReference>
<comment type="subcellular location">
    <subcellularLocation>
        <location evidence="1">Membrane</location>
        <topology evidence="1">Multi-pass membrane protein</topology>
    </subcellularLocation>
</comment>
<dbReference type="EMBL" id="BARU01036574">
    <property type="protein sequence ID" value="GAH78649.1"/>
    <property type="molecule type" value="Genomic_DNA"/>
</dbReference>
<reference evidence="10" key="1">
    <citation type="journal article" date="2014" name="Front. Microbiol.">
        <title>High frequency of phylogenetically diverse reductive dehalogenase-homologous genes in deep subseafloor sedimentary metagenomes.</title>
        <authorList>
            <person name="Kawai M."/>
            <person name="Futagami T."/>
            <person name="Toyoda A."/>
            <person name="Takaki Y."/>
            <person name="Nishi S."/>
            <person name="Hori S."/>
            <person name="Arai W."/>
            <person name="Tsubouchi T."/>
            <person name="Morono Y."/>
            <person name="Uchiyama I."/>
            <person name="Ito T."/>
            <person name="Fujiyama A."/>
            <person name="Inagaki F."/>
            <person name="Takami H."/>
        </authorList>
    </citation>
    <scope>NUCLEOTIDE SEQUENCE</scope>
    <source>
        <strain evidence="10">Expedition CK06-06</strain>
    </source>
</reference>
<gene>
    <name evidence="10" type="ORF">S03H2_57094</name>
</gene>
<dbReference type="AlphaFoldDB" id="X1JK42"/>
<proteinExistence type="predicted"/>
<dbReference type="InterPro" id="IPR046342">
    <property type="entry name" value="CBS_dom_sf"/>
</dbReference>
<evidence type="ECO:0000259" key="9">
    <source>
        <dbReference type="PROSITE" id="PS51846"/>
    </source>
</evidence>
<feature type="non-terminal residue" evidence="10">
    <location>
        <position position="1"/>
    </location>
</feature>
<dbReference type="InterPro" id="IPR044751">
    <property type="entry name" value="Ion_transp-like_CBS"/>
</dbReference>
<evidence type="ECO:0000256" key="1">
    <source>
        <dbReference type="ARBA" id="ARBA00004141"/>
    </source>
</evidence>
<dbReference type="GO" id="GO:0005886">
    <property type="term" value="C:plasma membrane"/>
    <property type="evidence" value="ECO:0007669"/>
    <property type="project" value="TreeGrafter"/>
</dbReference>
<accession>X1JK42</accession>
<dbReference type="Pfam" id="PF01595">
    <property type="entry name" value="CNNM"/>
    <property type="match status" value="1"/>
</dbReference>
<feature type="domain" description="CNNM transmembrane" evidence="9">
    <location>
        <begin position="1"/>
        <end position="109"/>
    </location>
</feature>
<feature type="transmembrane region" description="Helical" evidence="7">
    <location>
        <begin position="51"/>
        <end position="70"/>
    </location>
</feature>
<evidence type="ECO:0000256" key="3">
    <source>
        <dbReference type="ARBA" id="ARBA00022737"/>
    </source>
</evidence>
<feature type="non-terminal residue" evidence="10">
    <location>
        <position position="251"/>
    </location>
</feature>
<feature type="domain" description="CBS" evidence="8">
    <location>
        <begin position="189"/>
        <end position="246"/>
    </location>
</feature>